<feature type="compositionally biased region" description="Basic and acidic residues" evidence="1">
    <location>
        <begin position="182"/>
        <end position="207"/>
    </location>
</feature>
<evidence type="ECO:0000313" key="2">
    <source>
        <dbReference type="EMBL" id="EMS50546.1"/>
    </source>
</evidence>
<name>M7YTY8_TRIUA</name>
<sequence>MAWWLRRGNVREDETISGLYAPEDLDEQYVNVNLDDGDFFCVEHHHQGIIFAYKHALKSELGCVHLLGAPRSIEQTATAIVEVVIKTGTTARRTRTRPFPSPRDRPVVAPLARAEAPVVRTGGGCACREAKGAGAGGGRGGVDSVRNRDDVEAGGDGEATVNGSSGTLQGRAFYMDASRYTDGSEGRRRRTNRSEGHRSRSSSDGRAARTRAWAAAAARRTISDVRCDTSPTFFNGNYSELSTEMLTRGCLLVPVGATNRDQRVSCLGSAHCPRGGPSVPVLD</sequence>
<dbReference type="EMBL" id="KD230487">
    <property type="protein sequence ID" value="EMS50546.1"/>
    <property type="molecule type" value="Genomic_DNA"/>
</dbReference>
<proteinExistence type="predicted"/>
<gene>
    <name evidence="2" type="ORF">TRIUR3_06512</name>
</gene>
<accession>M7YTY8</accession>
<organism evidence="2">
    <name type="scientific">Triticum urartu</name>
    <name type="common">Red wild einkorn</name>
    <name type="synonym">Crithodium urartu</name>
    <dbReference type="NCBI Taxonomy" id="4572"/>
    <lineage>
        <taxon>Eukaryota</taxon>
        <taxon>Viridiplantae</taxon>
        <taxon>Streptophyta</taxon>
        <taxon>Embryophyta</taxon>
        <taxon>Tracheophyta</taxon>
        <taxon>Spermatophyta</taxon>
        <taxon>Magnoliopsida</taxon>
        <taxon>Liliopsida</taxon>
        <taxon>Poales</taxon>
        <taxon>Poaceae</taxon>
        <taxon>BOP clade</taxon>
        <taxon>Pooideae</taxon>
        <taxon>Triticodae</taxon>
        <taxon>Triticeae</taxon>
        <taxon>Triticinae</taxon>
        <taxon>Triticum</taxon>
    </lineage>
</organism>
<evidence type="ECO:0000256" key="1">
    <source>
        <dbReference type="SAM" id="MobiDB-lite"/>
    </source>
</evidence>
<dbReference type="AlphaFoldDB" id="M7YTY8"/>
<feature type="region of interest" description="Disordered" evidence="1">
    <location>
        <begin position="129"/>
        <end position="209"/>
    </location>
</feature>
<reference evidence="2" key="1">
    <citation type="journal article" date="2013" name="Nature">
        <title>Draft genome of the wheat A-genome progenitor Triticum urartu.</title>
        <authorList>
            <person name="Ling H.Q."/>
            <person name="Zhao S."/>
            <person name="Liu D."/>
            <person name="Wang J."/>
            <person name="Sun H."/>
            <person name="Zhang C."/>
            <person name="Fan H."/>
            <person name="Li D."/>
            <person name="Dong L."/>
            <person name="Tao Y."/>
            <person name="Gao C."/>
            <person name="Wu H."/>
            <person name="Li Y."/>
            <person name="Cui Y."/>
            <person name="Guo X."/>
            <person name="Zheng S."/>
            <person name="Wang B."/>
            <person name="Yu K."/>
            <person name="Liang Q."/>
            <person name="Yang W."/>
            <person name="Lou X."/>
            <person name="Chen J."/>
            <person name="Feng M."/>
            <person name="Jian J."/>
            <person name="Zhang X."/>
            <person name="Luo G."/>
            <person name="Jiang Y."/>
            <person name="Liu J."/>
            <person name="Wang Z."/>
            <person name="Sha Y."/>
            <person name="Zhang B."/>
            <person name="Wu H."/>
            <person name="Tang D."/>
            <person name="Shen Q."/>
            <person name="Xue P."/>
            <person name="Zou S."/>
            <person name="Wang X."/>
            <person name="Liu X."/>
            <person name="Wang F."/>
            <person name="Yang Y."/>
            <person name="An X."/>
            <person name="Dong Z."/>
            <person name="Zhang K."/>
            <person name="Zhang X."/>
            <person name="Luo M.C."/>
            <person name="Dvorak J."/>
            <person name="Tong Y."/>
            <person name="Wang J."/>
            <person name="Yang H."/>
            <person name="Li Z."/>
            <person name="Wang D."/>
            <person name="Zhang A."/>
            <person name="Wang J."/>
        </authorList>
    </citation>
    <scope>NUCLEOTIDE SEQUENCE</scope>
</reference>
<protein>
    <submittedName>
        <fullName evidence="2">Uncharacterized protein</fullName>
    </submittedName>
</protein>